<evidence type="ECO:0000313" key="2">
    <source>
        <dbReference type="EMBL" id="SNT43795.1"/>
    </source>
</evidence>
<proteinExistence type="predicted"/>
<dbReference type="RefSeq" id="WP_144022626.1">
    <property type="nucleotide sequence ID" value="NZ_FZPH01000006.1"/>
</dbReference>
<sequence length="139" mass="14606">MRTIRAAFVMWLIAVGAGAFETILVVLSGRAGDGAVVGVTVRLAVFVAAVLVAVRMRAGRNWARWVLAIGLGVLGTLSLVVDPILWLADGNSLSQAVTDLDAVDVSFAVSRVVHVAAVLTACVLMFLPTSNAYMAKRAR</sequence>
<dbReference type="OrthoDB" id="4476959at2"/>
<dbReference type="AlphaFoldDB" id="A0A239MM73"/>
<keyword evidence="1" id="KW-0812">Transmembrane</keyword>
<evidence type="ECO:0000313" key="3">
    <source>
        <dbReference type="Proteomes" id="UP000198362"/>
    </source>
</evidence>
<feature type="transmembrane region" description="Helical" evidence="1">
    <location>
        <begin position="35"/>
        <end position="54"/>
    </location>
</feature>
<feature type="transmembrane region" description="Helical" evidence="1">
    <location>
        <begin position="66"/>
        <end position="88"/>
    </location>
</feature>
<dbReference type="EMBL" id="FZPH01000006">
    <property type="protein sequence ID" value="SNT43795.1"/>
    <property type="molecule type" value="Genomic_DNA"/>
</dbReference>
<keyword evidence="3" id="KW-1185">Reference proteome</keyword>
<protein>
    <submittedName>
        <fullName evidence="2">Uncharacterized protein</fullName>
    </submittedName>
</protein>
<organism evidence="2 3">
    <name type="scientific">Asanoa hainanensis</name>
    <dbReference type="NCBI Taxonomy" id="560556"/>
    <lineage>
        <taxon>Bacteria</taxon>
        <taxon>Bacillati</taxon>
        <taxon>Actinomycetota</taxon>
        <taxon>Actinomycetes</taxon>
        <taxon>Micromonosporales</taxon>
        <taxon>Micromonosporaceae</taxon>
        <taxon>Asanoa</taxon>
    </lineage>
</organism>
<accession>A0A239MM73</accession>
<keyword evidence="1" id="KW-1133">Transmembrane helix</keyword>
<dbReference type="Proteomes" id="UP000198362">
    <property type="component" value="Unassembled WGS sequence"/>
</dbReference>
<keyword evidence="1" id="KW-0472">Membrane</keyword>
<feature type="transmembrane region" description="Helical" evidence="1">
    <location>
        <begin position="108"/>
        <end position="127"/>
    </location>
</feature>
<reference evidence="2 3" key="1">
    <citation type="submission" date="2017-06" db="EMBL/GenBank/DDBJ databases">
        <authorList>
            <person name="Kim H.J."/>
            <person name="Triplett B.A."/>
        </authorList>
    </citation>
    <scope>NUCLEOTIDE SEQUENCE [LARGE SCALE GENOMIC DNA]</scope>
    <source>
        <strain evidence="2 3">CGMCC 4.5593</strain>
    </source>
</reference>
<evidence type="ECO:0000256" key="1">
    <source>
        <dbReference type="SAM" id="Phobius"/>
    </source>
</evidence>
<gene>
    <name evidence="2" type="ORF">SAMN05421812_10637</name>
</gene>
<name>A0A239MM73_9ACTN</name>